<evidence type="ECO:0000313" key="2">
    <source>
        <dbReference type="EMBL" id="GMN64053.1"/>
    </source>
</evidence>
<evidence type="ECO:0000256" key="1">
    <source>
        <dbReference type="SAM" id="MobiDB-lite"/>
    </source>
</evidence>
<reference evidence="2" key="1">
    <citation type="submission" date="2023-07" db="EMBL/GenBank/DDBJ databases">
        <title>draft genome sequence of fig (Ficus carica).</title>
        <authorList>
            <person name="Takahashi T."/>
            <person name="Nishimura K."/>
        </authorList>
    </citation>
    <scope>NUCLEOTIDE SEQUENCE</scope>
</reference>
<feature type="region of interest" description="Disordered" evidence="1">
    <location>
        <begin position="1"/>
        <end position="75"/>
    </location>
</feature>
<dbReference type="AlphaFoldDB" id="A0AA88J3B8"/>
<comment type="caution">
    <text evidence="2">The sequence shown here is derived from an EMBL/GenBank/DDBJ whole genome shotgun (WGS) entry which is preliminary data.</text>
</comment>
<evidence type="ECO:0000313" key="3">
    <source>
        <dbReference type="Proteomes" id="UP001187192"/>
    </source>
</evidence>
<keyword evidence="3" id="KW-1185">Reference proteome</keyword>
<sequence>MKSKKQNTNEERAPAKKRKGSKGGNEGNNNGKKGKGKHTGKTTGKKRKEAAGGMLSIAFEEGSAKAIGDDQDLGP</sequence>
<name>A0AA88J3B8_FICCA</name>
<proteinExistence type="predicted"/>
<gene>
    <name evidence="2" type="ORF">TIFTF001_033122</name>
</gene>
<dbReference type="Proteomes" id="UP001187192">
    <property type="component" value="Unassembled WGS sequence"/>
</dbReference>
<feature type="compositionally biased region" description="Basic residues" evidence="1">
    <location>
        <begin position="32"/>
        <end position="48"/>
    </location>
</feature>
<accession>A0AA88J3B8</accession>
<protein>
    <submittedName>
        <fullName evidence="2">Uncharacterized protein</fullName>
    </submittedName>
</protein>
<organism evidence="2 3">
    <name type="scientific">Ficus carica</name>
    <name type="common">Common fig</name>
    <dbReference type="NCBI Taxonomy" id="3494"/>
    <lineage>
        <taxon>Eukaryota</taxon>
        <taxon>Viridiplantae</taxon>
        <taxon>Streptophyta</taxon>
        <taxon>Embryophyta</taxon>
        <taxon>Tracheophyta</taxon>
        <taxon>Spermatophyta</taxon>
        <taxon>Magnoliopsida</taxon>
        <taxon>eudicotyledons</taxon>
        <taxon>Gunneridae</taxon>
        <taxon>Pentapetalae</taxon>
        <taxon>rosids</taxon>
        <taxon>fabids</taxon>
        <taxon>Rosales</taxon>
        <taxon>Moraceae</taxon>
        <taxon>Ficeae</taxon>
        <taxon>Ficus</taxon>
    </lineage>
</organism>
<dbReference type="EMBL" id="BTGU01000166">
    <property type="protein sequence ID" value="GMN64053.1"/>
    <property type="molecule type" value="Genomic_DNA"/>
</dbReference>